<dbReference type="RefSeq" id="WP_059514888.1">
    <property type="nucleotide sequence ID" value="NZ_LOWA01000018.1"/>
</dbReference>
<name>A0A103E5A7_9BURK</name>
<dbReference type="EMBL" id="LOWA01000018">
    <property type="protein sequence ID" value="KVE28647.1"/>
    <property type="molecule type" value="Genomic_DNA"/>
</dbReference>
<protein>
    <recommendedName>
        <fullName evidence="1">FAD-dependent urate hydroxylase HpyO/Asp monooxygenase CreE-like FAD/NAD(P)-binding domain-containing protein</fullName>
    </recommendedName>
</protein>
<feature type="domain" description="FAD-dependent urate hydroxylase HpyO/Asp monooxygenase CreE-like FAD/NAD(P)-binding" evidence="1">
    <location>
        <begin position="13"/>
        <end position="187"/>
    </location>
</feature>
<accession>A0A103E5A7</accession>
<dbReference type="InterPro" id="IPR038732">
    <property type="entry name" value="HpyO/CreE_NAD-binding"/>
</dbReference>
<dbReference type="Pfam" id="PF13454">
    <property type="entry name" value="NAD_binding_9"/>
    <property type="match status" value="1"/>
</dbReference>
<sequence length="621" mass="67034">MVDSADSETAIGIVGLGPRGLVVLERLVWAARQRPHRSIKAVIFEPGVPGVGVHSPDQPDYLMLNTIAGQLSIFADFGAAGGRLERLGPTFHEWCVTRDVRMREDRDAHCAERRASELDYLPRRRLGQYLAWSFEHLCTLAPPNLRIVLHRQKVIDIVALDDASGLTLHGADGERCKVAHAFVTIGHTGRKRKSGDAFVDVIPGPVGCAATQTLLADVSAGERIAIAGLGLTSADLISALTLGRGGRFVRCADNGLRYVRSGREPRMLVYSRSGLPFFSRPDTTLTRERHKPVFLTAERVAMLRRRAGSLDFVRDVLPIMKDEMRAAFYLTAAMLAEPASVVALRGQMTGAQGQASIERIFSACASRFGPFDPDTLLRLSVPACGTGQRYPEWLLSFLKDDIAESRKGLAASPRKAALEVWRDLRDALRDLANYGGFSAQSHALFYGPYSALINRMVAGPQKERHEDLVALIDAGIVEIFPGVNPDVRRDERTGSYTIASRDAAAADIRPRVVSRVLAARVDSSGVHESGSALLASLHAKGIVTPVQPAMGLDGVRTDSDGHPIGIAGAVASNLWIFGPCVEGASYYNHYVPSPGAPSRAVSDAHRAVLCCIDGVAAMQTA</sequence>
<dbReference type="Proteomes" id="UP000062788">
    <property type="component" value="Unassembled WGS sequence"/>
</dbReference>
<proteinExistence type="predicted"/>
<dbReference type="OrthoDB" id="6309046at2"/>
<dbReference type="PANTHER" id="PTHR40254">
    <property type="entry name" value="BLR0577 PROTEIN"/>
    <property type="match status" value="1"/>
</dbReference>
<evidence type="ECO:0000313" key="2">
    <source>
        <dbReference type="EMBL" id="KVE28647.1"/>
    </source>
</evidence>
<gene>
    <name evidence="2" type="ORF">WS67_07970</name>
</gene>
<organism evidence="2 3">
    <name type="scientific">Burkholderia singularis</name>
    <dbReference type="NCBI Taxonomy" id="1503053"/>
    <lineage>
        <taxon>Bacteria</taxon>
        <taxon>Pseudomonadati</taxon>
        <taxon>Pseudomonadota</taxon>
        <taxon>Betaproteobacteria</taxon>
        <taxon>Burkholderiales</taxon>
        <taxon>Burkholderiaceae</taxon>
        <taxon>Burkholderia</taxon>
        <taxon>pseudomallei group</taxon>
    </lineage>
</organism>
<dbReference type="PANTHER" id="PTHR40254:SF1">
    <property type="entry name" value="BLR0577 PROTEIN"/>
    <property type="match status" value="1"/>
</dbReference>
<dbReference type="InterPro" id="IPR052189">
    <property type="entry name" value="L-asp_N-monooxygenase_NS-form"/>
</dbReference>
<comment type="caution">
    <text evidence="2">The sequence shown here is derived from an EMBL/GenBank/DDBJ whole genome shotgun (WGS) entry which is preliminary data.</text>
</comment>
<keyword evidence="3" id="KW-1185">Reference proteome</keyword>
<evidence type="ECO:0000313" key="3">
    <source>
        <dbReference type="Proteomes" id="UP000062788"/>
    </source>
</evidence>
<dbReference type="AlphaFoldDB" id="A0A103E5A7"/>
<evidence type="ECO:0000259" key="1">
    <source>
        <dbReference type="Pfam" id="PF13454"/>
    </source>
</evidence>
<reference evidence="2 3" key="1">
    <citation type="submission" date="2015-11" db="EMBL/GenBank/DDBJ databases">
        <title>Expanding the genomic diversity of Burkholderia species for the development of highly accurate diagnostics.</title>
        <authorList>
            <person name="Sahl J."/>
            <person name="Keim P."/>
            <person name="Wagner D."/>
        </authorList>
    </citation>
    <scope>NUCLEOTIDE SEQUENCE [LARGE SCALE GENOMIC DNA]</scope>
    <source>
        <strain evidence="2 3">TSV85</strain>
    </source>
</reference>